<dbReference type="PANTHER" id="PTHR33841">
    <property type="entry name" value="DNA METHYLTRANSFERASE YEEA-RELATED"/>
    <property type="match status" value="1"/>
</dbReference>
<keyword evidence="4" id="KW-0949">S-adenosyl-L-methionine</keyword>
<dbReference type="InterPro" id="IPR029063">
    <property type="entry name" value="SAM-dependent_MTases_sf"/>
</dbReference>
<dbReference type="RefSeq" id="WP_142190240.1">
    <property type="nucleotide sequence ID" value="NZ_VHIF01000001.1"/>
</dbReference>
<dbReference type="SUPFAM" id="SSF53335">
    <property type="entry name" value="S-adenosyl-L-methionine-dependent methyltransferases"/>
    <property type="match status" value="1"/>
</dbReference>
<evidence type="ECO:0000313" key="11">
    <source>
        <dbReference type="Proteomes" id="UP000315363"/>
    </source>
</evidence>
<keyword evidence="10" id="KW-0255">Endonuclease</keyword>
<dbReference type="GO" id="GO:0004519">
    <property type="term" value="F:endonuclease activity"/>
    <property type="evidence" value="ECO:0007669"/>
    <property type="project" value="UniProtKB-KW"/>
</dbReference>
<evidence type="ECO:0000256" key="2">
    <source>
        <dbReference type="ARBA" id="ARBA00022603"/>
    </source>
</evidence>
<keyword evidence="5" id="KW-0680">Restriction system</keyword>
<dbReference type="PANTHER" id="PTHR33841:SF1">
    <property type="entry name" value="DNA METHYLTRANSFERASE A"/>
    <property type="match status" value="1"/>
</dbReference>
<proteinExistence type="predicted"/>
<evidence type="ECO:0000256" key="5">
    <source>
        <dbReference type="ARBA" id="ARBA00022747"/>
    </source>
</evidence>
<evidence type="ECO:0000259" key="8">
    <source>
        <dbReference type="Pfam" id="PF07669"/>
    </source>
</evidence>
<keyword evidence="10" id="KW-0378">Hydrolase</keyword>
<evidence type="ECO:0000259" key="9">
    <source>
        <dbReference type="Pfam" id="PF12950"/>
    </source>
</evidence>
<name>A0ABY3AE77_9FLAO</name>
<accession>A0ABY3AE77</accession>
<comment type="caution">
    <text evidence="10">The sequence shown here is derived from an EMBL/GenBank/DDBJ whole genome shotgun (WGS) entry which is preliminary data.</text>
</comment>
<dbReference type="Proteomes" id="UP000315363">
    <property type="component" value="Unassembled WGS sequence"/>
</dbReference>
<keyword evidence="10" id="KW-0540">Nuclease</keyword>
<evidence type="ECO:0000256" key="7">
    <source>
        <dbReference type="ARBA" id="ARBA00047942"/>
    </source>
</evidence>
<gene>
    <name evidence="10" type="ORF">GQ41_3351</name>
</gene>
<feature type="domain" description="TaqI-like C-terminal specificity" evidence="9">
    <location>
        <begin position="941"/>
        <end position="1058"/>
    </location>
</feature>
<evidence type="ECO:0000256" key="6">
    <source>
        <dbReference type="ARBA" id="ARBA00023125"/>
    </source>
</evidence>
<keyword evidence="2" id="KW-0489">Methyltransferase</keyword>
<comment type="catalytic activity">
    <reaction evidence="7">
        <text>a 2'-deoxyadenosine in DNA + S-adenosyl-L-methionine = an N(6)-methyl-2'-deoxyadenosine in DNA + S-adenosyl-L-homocysteine + H(+)</text>
        <dbReference type="Rhea" id="RHEA:15197"/>
        <dbReference type="Rhea" id="RHEA-COMP:12418"/>
        <dbReference type="Rhea" id="RHEA-COMP:12419"/>
        <dbReference type="ChEBI" id="CHEBI:15378"/>
        <dbReference type="ChEBI" id="CHEBI:57856"/>
        <dbReference type="ChEBI" id="CHEBI:59789"/>
        <dbReference type="ChEBI" id="CHEBI:90615"/>
        <dbReference type="ChEBI" id="CHEBI:90616"/>
        <dbReference type="EC" id="2.1.1.72"/>
    </reaction>
</comment>
<evidence type="ECO:0000256" key="1">
    <source>
        <dbReference type="ARBA" id="ARBA00011900"/>
    </source>
</evidence>
<keyword evidence="11" id="KW-1185">Reference proteome</keyword>
<dbReference type="InterPro" id="IPR011639">
    <property type="entry name" value="MethylTrfase_TaqI-like_dom"/>
</dbReference>
<dbReference type="EMBL" id="VHIF01000001">
    <property type="protein sequence ID" value="TQO38691.1"/>
    <property type="molecule type" value="Genomic_DNA"/>
</dbReference>
<dbReference type="InterPro" id="IPR050953">
    <property type="entry name" value="N4_N6_ade-DNA_methylase"/>
</dbReference>
<organism evidence="10 11">
    <name type="scientific">Arenibacter algicola</name>
    <dbReference type="NCBI Taxonomy" id="616991"/>
    <lineage>
        <taxon>Bacteria</taxon>
        <taxon>Pseudomonadati</taxon>
        <taxon>Bacteroidota</taxon>
        <taxon>Flavobacteriia</taxon>
        <taxon>Flavobacteriales</taxon>
        <taxon>Flavobacteriaceae</taxon>
        <taxon>Arenibacter</taxon>
    </lineage>
</organism>
<evidence type="ECO:0000256" key="3">
    <source>
        <dbReference type="ARBA" id="ARBA00022679"/>
    </source>
</evidence>
<dbReference type="Gene3D" id="3.40.50.150">
    <property type="entry name" value="Vaccinia Virus protein VP39"/>
    <property type="match status" value="1"/>
</dbReference>
<sequence>MEIKELQGLLKQDYTRENWQNIFKEILPNVSLRSHTIRVKSNKNNSNIEHFDEIGESLLPNGEIVKLFEVKVTENTNLIRNRVALNKEISSHIGYGQADGVIAIFEKGKNEYRLTFSASGTKYDAETEDFIENNTDPKRLTYLLGRTESCKTPASRLNTIKANKDKLEIHHILEAFNVETLSKLFFKEYIEQFNVLVDKLKSKPTYFQAIFEKDEAATRNFVKRLMGRLVFLKFIQKKGWLGVPVSEIGWNNGDYQFLENQFKNFEHKGQFVSQFLNPLFFEALNIGNRENDEFQNRGYKIPYLSGGLFDNDNPKENRIDFEAQELTNLFDFFERYNFTIDENDVHDKEVGIDPEMLGHIFENLLEDNKDKGAFYTPKEIVRYMCQESLKEYLKTYLEKQQLWPDDETASQNLTKTIAAFVEKKETAAILRYDKELATALRDVKICDPAIGSGAFPMGLLNEIFTMIKNLHDESPDRVGDVWKMEGKKWQPNIVKQNIIQNSIYGVDIEAGAVDIARLRFWLSLVIEETEPKPLPHLDYKIVVGNSLVSKLEDTIIDIEWDLKPQMVQADIWGNEGKVTQKRELIREITALQKQVFEPDSDEEQLSIAIRNKKIDLLVLQLEIMIDEKGVSDKPQGTGRNITAMTQKWLETKGWQQQIAKLKTMKKGTQTPLEFFDWRLDFPEVLAYDPKENPNPGFDIVIGNPPYYNIQTLGAKSNIVDFIKYKFEDVYMDKSDILFYFISQSLNLLKEDSVLQFIISNAFLSSAKAKKLRNNILEKSNFKTIVNFENYMVFKEAMITTCIIQLVRSNNYSYTDAYILTKKTKEDLLRFLKNDMNRFKVIFNLNQNFTLLDKQTDQLLKKIDIGSKPLGEILHCGKGMETAANNIYCNENIKNLNFDKQFLRKRIHGNGINKYLIDKSKTEDLLYIEDVIDFNDLPENIKNYLLENKDVLDARATVKNEGKEWWRFSRSLHKNYYNLNKIWTSYRNSSNEFALDESNQYIGFTNTTVIFDTSPEDLNLKYILSILNSKLMTYRYSFIGKNTGGLYEYFENGIRKIPIKLISIKKQQCFEDLVSNIINIKQLNQNTSDQEDQLDNLVYKLYNLTYEEACILEPDLPTRLTKAAYEAIEI</sequence>
<dbReference type="InterPro" id="IPR002052">
    <property type="entry name" value="DNA_methylase_N6_adenine_CS"/>
</dbReference>
<reference evidence="10 11" key="1">
    <citation type="submission" date="2019-06" db="EMBL/GenBank/DDBJ databases">
        <title>A large-scale integrated study on North Sea by COGITO (Coastal Microbe Genomic &amp; Taxonomic Observatory).</title>
        <authorList>
            <person name="Teeling H."/>
        </authorList>
    </citation>
    <scope>NUCLEOTIDE SEQUENCE [LARGE SCALE GENOMIC DNA]</scope>
    <source>
        <strain evidence="10 11">MAR_2009_79</strain>
    </source>
</reference>
<evidence type="ECO:0000256" key="4">
    <source>
        <dbReference type="ARBA" id="ARBA00022691"/>
    </source>
</evidence>
<keyword evidence="6" id="KW-0238">DNA-binding</keyword>
<dbReference type="InterPro" id="IPR025931">
    <property type="entry name" value="TaqI_C"/>
</dbReference>
<evidence type="ECO:0000313" key="10">
    <source>
        <dbReference type="EMBL" id="TQO38691.1"/>
    </source>
</evidence>
<feature type="domain" description="Type II methyltransferase M.TaqI-like" evidence="8">
    <location>
        <begin position="501"/>
        <end position="793"/>
    </location>
</feature>
<dbReference type="PRINTS" id="PR00507">
    <property type="entry name" value="N12N6MTFRASE"/>
</dbReference>
<protein>
    <recommendedName>
        <fullName evidence="1">site-specific DNA-methyltransferase (adenine-specific)</fullName>
        <ecNumber evidence="1">2.1.1.72</ecNumber>
    </recommendedName>
</protein>
<dbReference type="EC" id="2.1.1.72" evidence="1"/>
<dbReference type="Pfam" id="PF07669">
    <property type="entry name" value="Eco57I"/>
    <property type="match status" value="1"/>
</dbReference>
<dbReference type="Pfam" id="PF12950">
    <property type="entry name" value="TaqI_C"/>
    <property type="match status" value="1"/>
</dbReference>
<dbReference type="PROSITE" id="PS00092">
    <property type="entry name" value="N6_MTASE"/>
    <property type="match status" value="1"/>
</dbReference>
<keyword evidence="3" id="KW-0808">Transferase</keyword>